<dbReference type="AlphaFoldDB" id="A0AAV3XX20"/>
<dbReference type="SMART" id="SM00343">
    <property type="entry name" value="ZnF_C2HC"/>
    <property type="match status" value="1"/>
</dbReference>
<dbReference type="GO" id="GO:0004386">
    <property type="term" value="F:helicase activity"/>
    <property type="evidence" value="ECO:0007669"/>
    <property type="project" value="UniProtKB-KW"/>
</dbReference>
<dbReference type="Gene3D" id="4.10.60.10">
    <property type="entry name" value="Zinc finger, CCHC-type"/>
    <property type="match status" value="1"/>
</dbReference>
<keyword evidence="1" id="KW-0863">Zinc-finger</keyword>
<feature type="compositionally biased region" description="Basic and acidic residues" evidence="2">
    <location>
        <begin position="27"/>
        <end position="51"/>
    </location>
</feature>
<dbReference type="GO" id="GO:0003676">
    <property type="term" value="F:nucleic acid binding"/>
    <property type="evidence" value="ECO:0007669"/>
    <property type="project" value="InterPro"/>
</dbReference>
<evidence type="ECO:0000259" key="3">
    <source>
        <dbReference type="PROSITE" id="PS50158"/>
    </source>
</evidence>
<dbReference type="Gene3D" id="1.10.10.1460">
    <property type="match status" value="1"/>
</dbReference>
<evidence type="ECO:0000256" key="2">
    <source>
        <dbReference type="SAM" id="MobiDB-lite"/>
    </source>
</evidence>
<dbReference type="SUPFAM" id="SSF57756">
    <property type="entry name" value="Retrovirus zinc finger-like domains"/>
    <property type="match status" value="1"/>
</dbReference>
<feature type="domain" description="CCHC-type" evidence="3">
    <location>
        <begin position="520"/>
        <end position="535"/>
    </location>
</feature>
<keyword evidence="4" id="KW-0378">Hydrolase</keyword>
<gene>
    <name evidence="4" type="ORF">PoB_000168500</name>
</gene>
<feature type="compositionally biased region" description="Polar residues" evidence="2">
    <location>
        <begin position="542"/>
        <end position="551"/>
    </location>
</feature>
<dbReference type="Pfam" id="PF00098">
    <property type="entry name" value="zf-CCHC"/>
    <property type="match status" value="1"/>
</dbReference>
<comment type="caution">
    <text evidence="4">The sequence shown here is derived from an EMBL/GenBank/DDBJ whole genome shotgun (WGS) entry which is preliminary data.</text>
</comment>
<feature type="compositionally biased region" description="Polar residues" evidence="2">
    <location>
        <begin position="110"/>
        <end position="122"/>
    </location>
</feature>
<dbReference type="GO" id="GO:0008270">
    <property type="term" value="F:zinc ion binding"/>
    <property type="evidence" value="ECO:0007669"/>
    <property type="project" value="UniProtKB-KW"/>
</dbReference>
<dbReference type="InterPro" id="IPR036875">
    <property type="entry name" value="Znf_CCHC_sf"/>
</dbReference>
<protein>
    <submittedName>
        <fullName evidence="4">ATP-dependent DNA helicase q4-like</fullName>
    </submittedName>
</protein>
<organism evidence="4 5">
    <name type="scientific">Plakobranchus ocellatus</name>
    <dbReference type="NCBI Taxonomy" id="259542"/>
    <lineage>
        <taxon>Eukaryota</taxon>
        <taxon>Metazoa</taxon>
        <taxon>Spiralia</taxon>
        <taxon>Lophotrochozoa</taxon>
        <taxon>Mollusca</taxon>
        <taxon>Gastropoda</taxon>
        <taxon>Heterobranchia</taxon>
        <taxon>Euthyneura</taxon>
        <taxon>Panpulmonata</taxon>
        <taxon>Sacoglossa</taxon>
        <taxon>Placobranchoidea</taxon>
        <taxon>Plakobranchidae</taxon>
        <taxon>Plakobranchus</taxon>
    </lineage>
</organism>
<feature type="region of interest" description="Disordered" evidence="2">
    <location>
        <begin position="541"/>
        <end position="568"/>
    </location>
</feature>
<feature type="compositionally biased region" description="Polar residues" evidence="2">
    <location>
        <begin position="131"/>
        <end position="148"/>
    </location>
</feature>
<name>A0AAV3XX20_9GAST</name>
<evidence type="ECO:0000256" key="1">
    <source>
        <dbReference type="PROSITE-ProRule" id="PRU00047"/>
    </source>
</evidence>
<dbReference type="PROSITE" id="PS50158">
    <property type="entry name" value="ZF_CCHC"/>
    <property type="match status" value="1"/>
</dbReference>
<keyword evidence="5" id="KW-1185">Reference proteome</keyword>
<dbReference type="Proteomes" id="UP000735302">
    <property type="component" value="Unassembled WGS sequence"/>
</dbReference>
<evidence type="ECO:0000313" key="5">
    <source>
        <dbReference type="Proteomes" id="UP000735302"/>
    </source>
</evidence>
<keyword evidence="4" id="KW-0547">Nucleotide-binding</keyword>
<accession>A0AAV3XX20</accession>
<keyword evidence="4" id="KW-0347">Helicase</keyword>
<keyword evidence="4" id="KW-0067">ATP-binding</keyword>
<feature type="compositionally biased region" description="Polar residues" evidence="2">
    <location>
        <begin position="400"/>
        <end position="410"/>
    </location>
</feature>
<dbReference type="InterPro" id="IPR001878">
    <property type="entry name" value="Znf_CCHC"/>
</dbReference>
<feature type="region of interest" description="Disordered" evidence="2">
    <location>
        <begin position="110"/>
        <end position="181"/>
    </location>
</feature>
<keyword evidence="1" id="KW-0479">Metal-binding</keyword>
<dbReference type="EMBL" id="BLXT01000255">
    <property type="protein sequence ID" value="GFN75179.1"/>
    <property type="molecule type" value="Genomic_DNA"/>
</dbReference>
<feature type="region of interest" description="Disordered" evidence="2">
    <location>
        <begin position="24"/>
        <end position="97"/>
    </location>
</feature>
<dbReference type="CDD" id="cd22289">
    <property type="entry name" value="RecQL4_SLD2_NTD"/>
    <property type="match status" value="1"/>
</dbReference>
<proteinExistence type="predicted"/>
<sequence length="641" mass="70892">MSETTDELRKVLKKWEAAFVIVHQRKPNKEDIANAPQDIKDKYRLYHESKKGSQQIRKSSDDSSETENIEVWSVKLNRKPHTNPTDSKTPKDNGAQGLLDKMGAKLFQQSVAASHSQNSRKITQPGKKSRGLSSQGKNAEQVFSSDLSLQDKARGMASSKLSEVTPKADDCTDGEQDTVETNSYKEADEADLVLKGTIFNTAEKFLKNTPSGLSVQRKHSITSKSRMSFLSRDFTHVKAKKYEREDEIDGNLQEPSEGLAEQRLCPGDPSDAKVQFDLTRDFSSATHAIASASCDYIPNKVIDGTQSLETLQAGGLPHRQRPSKISPSCTLNNENAYEKKSHIQKISHSTDDSLNSFDTFEYELEKNPRMEKEIINCDSQIKFSAGSKVDTESDKLHVPTSGSKQENAVTKESRKRKIQLLDEDFSAGMDTESFNKDEFDDVQDKAENQMKTVPPRGVGPKKAPAVKKNAASLNENYVCLNMKKKGYRRKGGAGLTSAQLRKKQWKQKMSARSQSFGTNKCFKCGQEGHWANKCKGKAVKTPSFSRPNSYSDPGPAGDNNSQTVEESDFPSLRQAALMARGTGKDTEEEGLDGADIADIEASIVRDRWNDCAGSDTQTSATETPLASTLKGDFYSLVLCST</sequence>
<reference evidence="4 5" key="1">
    <citation type="journal article" date="2021" name="Elife">
        <title>Chloroplast acquisition without the gene transfer in kleptoplastic sea slugs, Plakobranchus ocellatus.</title>
        <authorList>
            <person name="Maeda T."/>
            <person name="Takahashi S."/>
            <person name="Yoshida T."/>
            <person name="Shimamura S."/>
            <person name="Takaki Y."/>
            <person name="Nagai Y."/>
            <person name="Toyoda A."/>
            <person name="Suzuki Y."/>
            <person name="Arimoto A."/>
            <person name="Ishii H."/>
            <person name="Satoh N."/>
            <person name="Nishiyama T."/>
            <person name="Hasebe M."/>
            <person name="Maruyama T."/>
            <person name="Minagawa J."/>
            <person name="Obokata J."/>
            <person name="Shigenobu S."/>
        </authorList>
    </citation>
    <scope>NUCLEOTIDE SEQUENCE [LARGE SCALE GENOMIC DNA]</scope>
</reference>
<feature type="region of interest" description="Disordered" evidence="2">
    <location>
        <begin position="392"/>
        <end position="415"/>
    </location>
</feature>
<keyword evidence="1" id="KW-0862">Zinc</keyword>
<evidence type="ECO:0000313" key="4">
    <source>
        <dbReference type="EMBL" id="GFN75179.1"/>
    </source>
</evidence>